<keyword evidence="7" id="KW-1185">Reference proteome</keyword>
<keyword evidence="3" id="KW-0238">DNA-binding</keyword>
<dbReference type="AlphaFoldDB" id="A0A0N0GLE3"/>
<dbReference type="PANTHER" id="PTHR30537">
    <property type="entry name" value="HTH-TYPE TRANSCRIPTIONAL REGULATOR"/>
    <property type="match status" value="1"/>
</dbReference>
<comment type="similarity">
    <text evidence="1">Belongs to the LysR transcriptional regulatory family.</text>
</comment>
<dbReference type="InterPro" id="IPR005119">
    <property type="entry name" value="LysR_subst-bd"/>
</dbReference>
<evidence type="ECO:0000256" key="1">
    <source>
        <dbReference type="ARBA" id="ARBA00009437"/>
    </source>
</evidence>
<dbReference type="SUPFAM" id="SSF53850">
    <property type="entry name" value="Periplasmic binding protein-like II"/>
    <property type="match status" value="1"/>
</dbReference>
<dbReference type="OrthoDB" id="8579932at2"/>
<accession>A0A0N0GLE3</accession>
<dbReference type="STRING" id="857265.WG78_19295"/>
<dbReference type="Pfam" id="PF03466">
    <property type="entry name" value="LysR_substrate"/>
    <property type="match status" value="1"/>
</dbReference>
<dbReference type="GO" id="GO:0006351">
    <property type="term" value="P:DNA-templated transcription"/>
    <property type="evidence" value="ECO:0007669"/>
    <property type="project" value="TreeGrafter"/>
</dbReference>
<dbReference type="EMBL" id="LAQT01000035">
    <property type="protein sequence ID" value="KPC49791.1"/>
    <property type="molecule type" value="Genomic_DNA"/>
</dbReference>
<dbReference type="InterPro" id="IPR000847">
    <property type="entry name" value="LysR_HTH_N"/>
</dbReference>
<evidence type="ECO:0000256" key="4">
    <source>
        <dbReference type="ARBA" id="ARBA00023163"/>
    </source>
</evidence>
<evidence type="ECO:0000313" key="6">
    <source>
        <dbReference type="EMBL" id="KPC49791.1"/>
    </source>
</evidence>
<reference evidence="6 7" key="1">
    <citation type="submission" date="2015-07" db="EMBL/GenBank/DDBJ databases">
        <title>Draft genome sequence of the Amantichitinum ursilacus IGB-41, a new chitin-degrading bacterium.</title>
        <authorList>
            <person name="Kirstahler P."/>
            <person name="Guenther M."/>
            <person name="Grumaz C."/>
            <person name="Rupp S."/>
            <person name="Zibek S."/>
            <person name="Sohn K."/>
        </authorList>
    </citation>
    <scope>NUCLEOTIDE SEQUENCE [LARGE SCALE GENOMIC DNA]</scope>
    <source>
        <strain evidence="6 7">IGB-41</strain>
    </source>
</reference>
<dbReference type="Gene3D" id="3.40.190.290">
    <property type="match status" value="1"/>
</dbReference>
<dbReference type="SUPFAM" id="SSF46785">
    <property type="entry name" value="Winged helix' DNA-binding domain"/>
    <property type="match status" value="1"/>
</dbReference>
<name>A0A0N0GLE3_9NEIS</name>
<keyword evidence="4" id="KW-0804">Transcription</keyword>
<feature type="domain" description="HTH lysR-type" evidence="5">
    <location>
        <begin position="1"/>
        <end position="58"/>
    </location>
</feature>
<evidence type="ECO:0000256" key="3">
    <source>
        <dbReference type="ARBA" id="ARBA00023125"/>
    </source>
</evidence>
<dbReference type="PATRIC" id="fig|857265.3.peg.3955"/>
<evidence type="ECO:0000313" key="7">
    <source>
        <dbReference type="Proteomes" id="UP000037939"/>
    </source>
</evidence>
<organism evidence="6 7">
    <name type="scientific">Amantichitinum ursilacus</name>
    <dbReference type="NCBI Taxonomy" id="857265"/>
    <lineage>
        <taxon>Bacteria</taxon>
        <taxon>Pseudomonadati</taxon>
        <taxon>Pseudomonadota</taxon>
        <taxon>Betaproteobacteria</taxon>
        <taxon>Neisseriales</taxon>
        <taxon>Chitinibacteraceae</taxon>
        <taxon>Amantichitinum</taxon>
    </lineage>
</organism>
<dbReference type="Pfam" id="PF00126">
    <property type="entry name" value="HTH_1"/>
    <property type="match status" value="1"/>
</dbReference>
<comment type="caution">
    <text evidence="6">The sequence shown here is derived from an EMBL/GenBank/DDBJ whole genome shotgun (WGS) entry which is preliminary data.</text>
</comment>
<proteinExistence type="inferred from homology"/>
<evidence type="ECO:0000259" key="5">
    <source>
        <dbReference type="PROSITE" id="PS50931"/>
    </source>
</evidence>
<dbReference type="Proteomes" id="UP000037939">
    <property type="component" value="Unassembled WGS sequence"/>
</dbReference>
<dbReference type="GO" id="GO:0003700">
    <property type="term" value="F:DNA-binding transcription factor activity"/>
    <property type="evidence" value="ECO:0007669"/>
    <property type="project" value="InterPro"/>
</dbReference>
<sequence>MNWQDIQYFCAYARSGSLSAAAREFGVDHVTVGRRIAALEQALALRLVDRLPRSTVLTDAGRAFAQQAAGMADQAQALTRQARNLQANSRATVRISAPPAVASWLLAPHVAPFCLQQPEIKLVLSGVAATVALDRGEADIAVRMTRPNEPDLIAQRVGMMRFALYSHADYASTPVEQWQFIGYDAALDNTTQQRWLHQIAQGKALVFEASDLSSQMAAVRGGLGVAALPRFVGDSDPALQRLPAPVAAPEREMWLVTYPDLYRAAPIRAVMAMLAHAVGQACPLD</sequence>
<keyword evidence="2" id="KW-0805">Transcription regulation</keyword>
<evidence type="ECO:0000256" key="2">
    <source>
        <dbReference type="ARBA" id="ARBA00023015"/>
    </source>
</evidence>
<protein>
    <submittedName>
        <fullName evidence="6">HTH-type transcriptional regulator CynR</fullName>
    </submittedName>
</protein>
<gene>
    <name evidence="6" type="primary">cynR</name>
    <name evidence="6" type="ORF">WG78_19295</name>
</gene>
<dbReference type="InterPro" id="IPR058163">
    <property type="entry name" value="LysR-type_TF_proteobact-type"/>
</dbReference>
<dbReference type="InterPro" id="IPR036390">
    <property type="entry name" value="WH_DNA-bd_sf"/>
</dbReference>
<dbReference type="PROSITE" id="PS50931">
    <property type="entry name" value="HTH_LYSR"/>
    <property type="match status" value="1"/>
</dbReference>
<dbReference type="PANTHER" id="PTHR30537:SF3">
    <property type="entry name" value="TRANSCRIPTIONAL REGULATORY PROTEIN"/>
    <property type="match status" value="1"/>
</dbReference>
<dbReference type="GO" id="GO:0043565">
    <property type="term" value="F:sequence-specific DNA binding"/>
    <property type="evidence" value="ECO:0007669"/>
    <property type="project" value="TreeGrafter"/>
</dbReference>
<dbReference type="Gene3D" id="1.10.10.10">
    <property type="entry name" value="Winged helix-like DNA-binding domain superfamily/Winged helix DNA-binding domain"/>
    <property type="match status" value="1"/>
</dbReference>
<dbReference type="RefSeq" id="WP_053939444.1">
    <property type="nucleotide sequence ID" value="NZ_LAQT01000035.1"/>
</dbReference>
<dbReference type="InterPro" id="IPR036388">
    <property type="entry name" value="WH-like_DNA-bd_sf"/>
</dbReference>